<dbReference type="InterPro" id="IPR023213">
    <property type="entry name" value="CAT-like_dom_sf"/>
</dbReference>
<dbReference type="CDD" id="cd19545">
    <property type="entry name" value="FUM14_C_NRPS-like"/>
    <property type="match status" value="1"/>
</dbReference>
<dbReference type="PROSITE" id="PS00012">
    <property type="entry name" value="PHOSPHOPANTETHEINE"/>
    <property type="match status" value="2"/>
</dbReference>
<comment type="similarity">
    <text evidence="6">Belongs to the NRP synthetase family.</text>
</comment>
<dbReference type="PROSITE" id="PS00455">
    <property type="entry name" value="AMP_BINDING"/>
    <property type="match status" value="4"/>
</dbReference>
<evidence type="ECO:0000313" key="8">
    <source>
        <dbReference type="EMBL" id="RDW67211.1"/>
    </source>
</evidence>
<dbReference type="PANTHER" id="PTHR45527">
    <property type="entry name" value="NONRIBOSOMAL PEPTIDE SYNTHETASE"/>
    <property type="match status" value="1"/>
</dbReference>
<dbReference type="InterPro" id="IPR001242">
    <property type="entry name" value="Condensation_dom"/>
</dbReference>
<proteinExistence type="inferred from homology"/>
<dbReference type="FunFam" id="3.30.559.30:FF:000005">
    <property type="entry name" value="Nonribosomal peptide synthase Pes1"/>
    <property type="match status" value="3"/>
</dbReference>
<accession>A0A3D8QZX3</accession>
<dbReference type="InterPro" id="IPR006162">
    <property type="entry name" value="Ppantetheine_attach_site"/>
</dbReference>
<dbReference type="InterPro" id="IPR045851">
    <property type="entry name" value="AMP-bd_C_sf"/>
</dbReference>
<dbReference type="InterPro" id="IPR020845">
    <property type="entry name" value="AMP-binding_CS"/>
</dbReference>
<dbReference type="CDD" id="cd19542">
    <property type="entry name" value="CT_NRPS-like"/>
    <property type="match status" value="4"/>
</dbReference>
<dbReference type="GO" id="GO:0031177">
    <property type="term" value="F:phosphopantetheine binding"/>
    <property type="evidence" value="ECO:0007669"/>
    <property type="project" value="InterPro"/>
</dbReference>
<feature type="domain" description="Carrier" evidence="7">
    <location>
        <begin position="768"/>
        <end position="842"/>
    </location>
</feature>
<dbReference type="SMART" id="SM00823">
    <property type="entry name" value="PKS_PP"/>
    <property type="match status" value="5"/>
</dbReference>
<keyword evidence="1" id="KW-0596">Phosphopantetheine</keyword>
<dbReference type="Gene3D" id="3.40.50.980">
    <property type="match status" value="2"/>
</dbReference>
<dbReference type="GO" id="GO:0016853">
    <property type="term" value="F:isomerase activity"/>
    <property type="evidence" value="ECO:0007669"/>
    <property type="project" value="UniProtKB-KW"/>
</dbReference>
<dbReference type="InterPro" id="IPR042099">
    <property type="entry name" value="ANL_N_sf"/>
</dbReference>
<dbReference type="InterPro" id="IPR009081">
    <property type="entry name" value="PP-bd_ACP"/>
</dbReference>
<dbReference type="SUPFAM" id="SSF56801">
    <property type="entry name" value="Acetyl-CoA synthetase-like"/>
    <property type="match status" value="5"/>
</dbReference>
<dbReference type="GeneID" id="38119447"/>
<dbReference type="Pfam" id="PF00550">
    <property type="entry name" value="PP-binding"/>
    <property type="match status" value="5"/>
</dbReference>
<evidence type="ECO:0000313" key="9">
    <source>
        <dbReference type="Proteomes" id="UP000256690"/>
    </source>
</evidence>
<dbReference type="FunFam" id="1.10.1200.10:FF:000005">
    <property type="entry name" value="Nonribosomal peptide synthetase 1"/>
    <property type="match status" value="1"/>
</dbReference>
<dbReference type="FunFam" id="3.30.559.30:FF:000003">
    <property type="entry name" value="Nonribosomal peptide synthase SidD"/>
    <property type="match status" value="1"/>
</dbReference>
<dbReference type="NCBIfam" id="TIGR01733">
    <property type="entry name" value="AA-adenyl-dom"/>
    <property type="match status" value="5"/>
</dbReference>
<evidence type="ECO:0000256" key="2">
    <source>
        <dbReference type="ARBA" id="ARBA00022553"/>
    </source>
</evidence>
<keyword evidence="5" id="KW-0413">Isomerase</keyword>
<keyword evidence="4" id="KW-0677">Repeat</keyword>
<dbReference type="InterPro" id="IPR020806">
    <property type="entry name" value="PKS_PP-bd"/>
</dbReference>
<dbReference type="FunFam" id="3.30.300.30:FF:000015">
    <property type="entry name" value="Nonribosomal peptide synthase SidD"/>
    <property type="match status" value="5"/>
</dbReference>
<dbReference type="InterPro" id="IPR010071">
    <property type="entry name" value="AA_adenyl_dom"/>
</dbReference>
<dbReference type="PANTHER" id="PTHR45527:SF16">
    <property type="entry name" value="NONRIBOSOMAL PEPTIDE SYNTHASE ATNA-RELATED"/>
    <property type="match status" value="1"/>
</dbReference>
<feature type="domain" description="Carrier" evidence="7">
    <location>
        <begin position="4488"/>
        <end position="4569"/>
    </location>
</feature>
<feature type="domain" description="Carrier" evidence="7">
    <location>
        <begin position="5570"/>
        <end position="5646"/>
    </location>
</feature>
<comment type="caution">
    <text evidence="8">The sequence shown here is derived from an EMBL/GenBank/DDBJ whole genome shotgun (WGS) entry which is preliminary data.</text>
</comment>
<dbReference type="RefSeq" id="XP_026600179.1">
    <property type="nucleotide sequence ID" value="XM_026751093.1"/>
</dbReference>
<name>A0A3D8QZX3_9EURO</name>
<dbReference type="GO" id="GO:0016874">
    <property type="term" value="F:ligase activity"/>
    <property type="evidence" value="ECO:0007669"/>
    <property type="project" value="UniProtKB-KW"/>
</dbReference>
<dbReference type="OrthoDB" id="416786at2759"/>
<dbReference type="FunFam" id="3.40.50.12780:FF:000014">
    <property type="entry name" value="Nonribosomal peptide synthetase 1"/>
    <property type="match status" value="5"/>
</dbReference>
<dbReference type="GO" id="GO:0044550">
    <property type="term" value="P:secondary metabolite biosynthetic process"/>
    <property type="evidence" value="ECO:0007669"/>
    <property type="project" value="TreeGrafter"/>
</dbReference>
<evidence type="ECO:0000256" key="1">
    <source>
        <dbReference type="ARBA" id="ARBA00022450"/>
    </source>
</evidence>
<dbReference type="GO" id="GO:0005737">
    <property type="term" value="C:cytoplasm"/>
    <property type="evidence" value="ECO:0007669"/>
    <property type="project" value="TreeGrafter"/>
</dbReference>
<evidence type="ECO:0000256" key="3">
    <source>
        <dbReference type="ARBA" id="ARBA00022598"/>
    </source>
</evidence>
<evidence type="ECO:0000256" key="4">
    <source>
        <dbReference type="ARBA" id="ARBA00022737"/>
    </source>
</evidence>
<dbReference type="Gene3D" id="3.30.559.10">
    <property type="entry name" value="Chloramphenicol acetyltransferase-like domain"/>
    <property type="match status" value="6"/>
</dbReference>
<dbReference type="CDD" id="cd05918">
    <property type="entry name" value="A_NRPS_SidN3_like"/>
    <property type="match status" value="5"/>
</dbReference>
<dbReference type="SUPFAM" id="SSF52777">
    <property type="entry name" value="CoA-dependent acyltransferases"/>
    <property type="match status" value="12"/>
</dbReference>
<sequence>MNGSTEGRMDTEVPVCKFPILRDDGDDIEVSPTVKRIAIDVQSQSQFQDLLFNERISMQTLLQATWAIVLKTFTGDESICAVSLHQKEGALQCNLFTTEVDDELPFTHLAERIQISTEHIGASGSESELPCDSGICMIKSNEKFDGLNHLDKFNVVLLVLDREELVHLDLLYKSDHLGAAYASIVAATVKQIIREVRTNPSFALREMNLLHPQVQEQMQSWSSVPPSVDECVGSMFKRTVYERALNTAVDTSELTLNYRELDILSGKLAAHLQGKGVKSESIVVLCFPKSAWAVVAMLAVIRAGGTILFLDPSHPTARHQEIGSQVDNKLILTIEEYSGLWKWFDGEVLQIDQAFVDSLPSVTEEIRVAVAPSNALYIIFTSGSTGKPKGCVVEHRQFLTGALAQQKASQMTHADRVLQLASFTFDVSILEIITSLITGACVCIPNDSERARGPAACIQQFGITWAFLTPSLVNLMSPEMVPSLKFLVLGGEVVQKENILTWASHLRLANGYGPSECSIAATGNPQLSLTTSPANIGHPLGGCCWIVSKDDHDRLMPIGAPGELVIQGPIVARGYLNEPEKTQAVFLQSTKWTGGDLTDTSRLYKTGDIARFNADGSLHFIGRKDNQVKLRGLRIELGEIENRLVAHPLVEQAVVVLAKQGPCKAKLTAVLSLKHFRTEGDFVELVEREDFEAATTELKVVEEALSKQLPRYMQPTVWAPVKCVPLTVSGKQDRKMADRWVAALSSEQFNLLTGRHEEIHEDDAPVLTEKQRELQILCSAILGFLSAAEVRMDRSFIQNGGDSIQAMQLLDRLRRKGLSVRIEDIFQSPTLSDLALRLIESEGTQLPAEGPAIALDAERISELGFDTEEVEDLYPISAVQRGILLTQQQAPEQYQLRITCEVVRVRGEEEVEIDRLRMAWQHVTARHPALRSIFVDSATDNGLCDQLVLKYGQGTFHTSDYPDEEAVWRALDTFSRDDALRQPPVAFVVSTAANGKTFCTIDISHALIDGVSILILFRDLSRAYADLLDTQKAVRYSPYIRYLQTTPTEASLDYWASYLEAASPCHFPILNDDTEGENKLHELTVDLDDAKAIHSFCERHNVTPAIVFQTAWALVLKAYTGQDDVCFGYLTAGRDVPVSDITDAVGVFINMITYRAQFTADSTVSTAVRKTQDDFLKSLTHQHCSIAEIQHRLGMSRPLFNTIMSLQSAVGEEIYGGTADETIGFKVVGERDPTEYNISINVLVSKGRIALTLRYLTAYLSDKMAVNVFATYLSAIDKLTRSDDSPLTNINILSENDHSQLASWNSQQWPDIEACVHDLVYQQVFQRPNAPAIDAWDGSFTYQELDRLATSLSHILITKGVGPESLVPVCFPKSRWTVVAQLATLKAGGACVAFDPEHPPTRREEMIRQCDARVAVVSEGSEPLFQSLVQHVVVLRPQSIHELLASQLEPVKPNSISPRNPAFVVFTSGSTGKPKGIVLEHHAICSSSRAHGPAMNYGPNARVLQFASYTFDVSIGETFTCLMSGGTLCIPNEEERLNDLAGVINRLNANVVYLTPSVASLLHPSQVPGVHTLALGGEAVRKENVLMWADQTYLVNIYGPAEASVWSTGLTRVPRSASPRNIGFGLGARMWITQADDPSQLCAVGAIGEILIEGPIVARGYLKDESKTAAAFIYPPKWLAEFDQLGWQRQNKMYRTGDLAHYNSDGSINFVGRRDHQVKLHGQRVEMGEVDHALLAHNKVHNALALVPKQGPLSGKLVAVVALKDQLSAEPGPIALLDSGNQKEIQQVLSEIQHQVSLLLASYMLPSAWLIVQSIPVTRNGKSDRSAINAWVEAMPKDVDISPTSGNSQICNPTEAQLQQVISQVLNIPVGQVDMEQGFLALGGDSITAMQVSSRSRSVGLQLAVKHILKSKTVREAATQATLNTKNRAAARDSFASANQRFSLLSAGVEEVDALAVNMGYAGAGAVEDAYPCSPMQEGILISQATAPDTYKFFAVCSLRAKNPADPVRLDRVQLAWKRLVTRHPALRTFFVESSLGDGLYTQIVLNDHEPRIEYTIDLESLFKYPQEHPLDYREGTPPHRLTICQSEETIFINLEISHTLIDGGSMAVILSDLAKAYDSDLPPRPLYRNYIAALQARSMEETLAFWTSYLRDVKPVFFPSLLDEHTTATTVRELQVLNVHTGPATISDLQTFTKKNEVTLANIFQTVWAMVLRSYTGESDIVFGYLSSGRDIDGVDLDLDHAVGTFITMLACRAQIDDSFTLLDITRKMHEDFVNSLPHQQTSLAQVQHALGHSGERGLFNSILSLQRPMVESTDNHSIEIEYLGGSDPTEYDIGISVTVSDTSIDVAINYWNTFMDKAQADMLASTFTNILSALVEVPTAEIAQVDLLGEKHMQFILDVNNHGLVPEAVNECIHTRVHERGMMHPDSPAIHSWDATLTYGELDRLASKLATHLVSLGVKLEVAVPLCFDKSAWAVVSMLAVLKAGGCYVSTSPSHPVQHLASIIAQTKARTVLVGSAEFGNKVRPFVDQVVLVNTSLLAELPSADLQILPCVSPDNAAMINFTSGSTGKPKGIVVLHKGISTMMDHHDLHIGPFTRTLQFSAYTFDTSNSEIFITLCKGGCVCVPSEHERLNDLAGAMNRLGITHAVLTPSVALFLSAEEVPALEMLGLIGEAVPDDLARKWQEKVCLINSYGPAETSVMASRTVLREGVAAANIGKGDGCLLWVTEPDNCDRLVPVGCVGELLIEGPLVTRGYLDLELTAKAFIPMPRWRNRVDPEARMYKTGDLVKYVADGSLVYMGRKDSQIKLNGQRVEMGEIESTIMNNALVKQCVVLLPKAGHCKKKLTVVAVLEETAYDDPLAAIGPLSSPEDKDKATTLVERIKDDLSLLLPLYMVPSVWLVTPSFPFTPSRKVDRPSISRWVDTMNHETYVQAIAEGPAEVNESTGEFEALRQIVARVLNLPVGQVSLNRSFLSLGGDSITAMQLVVQCRNEGLQVLFKDVMRSRTIGALAECAQSIDSSRASNGIAEKLDTPFGLTPIQQLYFSEIVKGSTGSLSSQFNQSFLLRFVRDVSIEQIRSAVDQVVRRHSMLRARFRQSHSGEWSQIIPSQASGSYRFREHAVDSEEEAKGVALRAQEQLDVQNGPVFTVELFTTEGKPAMIFLAAHHLVIDLVSWRILFQELEDILTGKIVSLGSAPFSFQRWQQLQAEYASEYLHPRRSLPYEIPAADYAFWGMQDVPNFHQDTVQLSATIGSKETALLLTHCHTAMRTEPLDVLLSALLSSFTRAFNRAPPAIFNEGHGRQPIMDGPLSDVDLSDTVGWFTTIFPLFVPAGPCSNALDTVRRVKDQRRQLPAGGWSYFTSKYHNEDGSRAFADHLPVEVLFNYLGLYQGLERADGVFQRIPFNEGDVGPAVRRYALFEINVYVVDGSAHITVAFNQKMHHRERIEAWLDFYTQELVEVSQQLANTEVTLTLSDYPLLPISYDRLDRLQNDELPQLGYAIDAIEDIYPCSPLQEGILLSQARLEGAGAYLYHAILRMNSVDPDPHRLLSAWQQVIDRHSILRTVFLKGISDRPFDQMVLRRHQAKSLVLDNATSDTDAVEMLRQLRPLPAVSNEPPHRLAVVQTTDGTVFFRLDINHALIDGTAMSVLIHDLVSAYVGRVAPPRAMNYSEYISYIQSQDSAEALAFWADHLKDVQPCSFPPLIATEVESEVQEVQEIPVLVPDVARVRRFCQQHDVTLANIMRLAWALVLSSYTGEEKVSFGYLTAGREIPVPGIEHAVGPFINMLVCAMDLTMDRIRRKTVVEQLRELQEEYLRILPYQHVGLAEIQHHLGFSSQSLFNTVVSFQRRDVENLQMEDVRLSYVEGEDPTEYDITVNVTDNDRGFTIHLGYLTSRLSPFHAANVSDALSAALSSIVGSNSDSTLDTTSLFGSHHQNLVSEWNTTLPPTINECIHALFERSVSSSPGAPAIASWDGNMSYAQLDHHASQLACVLLDMSLGPEDLIPVCFEKSIWTVVAMLSILKAGAGFVPLDPAHPPDRLAAIIAQTGSPLALASLTTSKKIVDLVPRVLIVSASSNMWLRKVGEELMGTRSASPENIAYTLFTSGSTGVPKGVVVEHSAVSTSVIHHGREIGCSTTTRMYQFAAYTFDACILEIFTTLAYGGCICIPSEQERMSDIAGSIRRLQANTTFLTPSVIRILRPDQVPTLSTVILGGEALDADNIRTWAARDNMRLMNGYGPTETCVFCVMHTFASKAQRHDVLGRAVSSRSWIVRPTNHHQLAPVGSIGELLVEGGTLARGYLGDVTKTSQVFITNPNFASGDDEEAQPRRFYKTGDLVRYNVDGTITYLGRKDTQVKLRGQRIELSEIEHQIQRQLPVNTQIAAEVILPHGDKQQALLAAFICLDPNPKQESLFADMSPETSNQLGQLKSALAGVLPSYMQPSLFLPTNWMPTTSAKKLDRSFLRSQGALIAEVELRKYSLQEQGSRRAPGTGMEQEVQKLWNEVLKIPLDQIYADDNFFQIGGDSIAAMKMAALAADRLGLAVADIFRYPVLSDLASALSAKDKSRSKATEEGEATHEVAPFALFSDRSALADVAAQYGIALETIDDAYPSTPLQEGMMTLSMLNPGAYVLRRVLKLGPSIDIVRLQAAWETVSQQNPILRTRLVPTSDTGLLQLVIGERIHWRKTETLEQYLVKDSKEGMTHGATLVRYGVTLDGHFVLTAHHAVYDGWSLPMVFDQVKAVYEQGTCPPTPGFNTFIKHMLQTGAETTRNFWMRQLDGQTPSSFPELPSPTYRPSVRGSTQHSFPLPSSFPSHVLKTTILRAAWALLLSFYADSHDVIFGATLSGRNGNVSGIDKIIAPLITTVPVRVQLPASITVAAFLHQIQQQATDMIPHEHYGLQNIASINSACSRAIEFQNLFVIQPLSDAATTQGSFLGCDEVELPLKDFDSYPLIVECYLGDDRVHVETRYDEAILTTWQVRNILYHFECLVNQLTARDNETRVLGEIHMFGDKDREQVIQWNRQYPEIVESTVPRIFAEQVVQRPQALAVDAWDGQLTYDELDHYSTILAKHLHYLGVGPEVLVPMCFDKSRWAVVTQMAVMKAGGACVNLDPKHPLARLETIVKDSKAPILLCAPQHAGILGGETSIHQVIVSEDFIQQLESSAEMLKVTLPELHPRNAAYVLFTSGSTGKPKGIVIEHGSLCSSSKAHGERWGIGPETRLLQFAAYTFDVSCADIFTTLQRGGCICVPSEHDRLNALPEAINHFECNWAFLTPTVASLLPANDIPSLRTLVLGGEASTRDTIAKWHKVLDLIVCYGPAETSVYCSGMPPATASSDPANLGAAIGALYWIANPQNVNQLAPIGCVGELLLEGPTVAREYLQDPEKTANAFIKNPSWAAAMAPAGLNVDSSRVFYRTGDLVRYNEDGTIRFAGRKDTQVKVRGQRVELGEIEHAIRSALPSLAHATVDSVRDPGTERQQVVAFLHYSNRSGEAEIMEMGPELHDELLCLQRALTKSLPSYMIPSLFIPLARVPLTMNGKADRKQLRELVLSLSPDDTLKYALGDQGRIKEEPTTPTEFQLRDLWAKVLQIEAATFGANDHFFRSGGDSIVAMKLVGQARLQGFHLSVQDIFEAPILSDMAARMYTKVHSYNEAAPYTPFSLVSDSSLAVRFAADVKTSLDNIEDVLPATDFQASAVTHSMMSTRGLVNYLFLDGTGSIPWTAQHIQYVWTRFLGAHQILRTRFTAHDDRFYQVVLKEPSQEIQWHETDRELDVVCAELLQSDIASDLRLGAPLTKLILVGNQERHRVILRMSHAQYDGVCLPQIWETLQTVFTNHPVSPEVSFAHYATAIENSSKTESLSYWRKLLAYSSMTNVVAHTKPDYRNVYDLHLTRTIPVPSHSSKAFTFATILKAAWATVLTSLSGTTDVVFGHVTSGRNIPGSDMERVIGACLNIIPVRATIDDTTTIPTLLGEIQSQHVASMSHESVGMRQLVRECSPWSPSTRFSSIVQHQNIEQIDTVTLDGRDYAIGDFCPAADEADVAIKTTPLDDENMEVLLITSSRAVGNSAATIMLDMLCETIVRFCCDHTAPGSNPRVSLERTQSEITLPLPAPISAMNNGNGVGNGQVAMSTQSPYRDLVDAIYHSWRIVLGSPDVQLSPDSDFFAVGGDLVAAGLLAAYWQRQGHAISVEEVIDRSSVWEMAESLTILVL</sequence>
<dbReference type="Proteomes" id="UP000256690">
    <property type="component" value="Unassembled WGS sequence"/>
</dbReference>
<evidence type="ECO:0000259" key="7">
    <source>
        <dbReference type="PROSITE" id="PS50075"/>
    </source>
</evidence>
<dbReference type="FunFam" id="3.30.559.10:FF:000016">
    <property type="entry name" value="Nonribosomal peptide synthase Pes1"/>
    <property type="match status" value="1"/>
</dbReference>
<dbReference type="FunFam" id="3.30.559.30:FF:000002">
    <property type="entry name" value="Nonribosomal peptide synthase Pes1"/>
    <property type="match status" value="1"/>
</dbReference>
<dbReference type="Gene3D" id="3.40.50.12780">
    <property type="entry name" value="N-terminal domain of ligase-like"/>
    <property type="match status" value="4"/>
</dbReference>
<dbReference type="Gene3D" id="1.10.1200.10">
    <property type="entry name" value="ACP-like"/>
    <property type="match status" value="6"/>
</dbReference>
<organism evidence="8 9">
    <name type="scientific">Aspergillus mulundensis</name>
    <dbReference type="NCBI Taxonomy" id="1810919"/>
    <lineage>
        <taxon>Eukaryota</taxon>
        <taxon>Fungi</taxon>
        <taxon>Dikarya</taxon>
        <taxon>Ascomycota</taxon>
        <taxon>Pezizomycotina</taxon>
        <taxon>Eurotiomycetes</taxon>
        <taxon>Eurotiomycetidae</taxon>
        <taxon>Eurotiales</taxon>
        <taxon>Aspergillaceae</taxon>
        <taxon>Aspergillus</taxon>
        <taxon>Aspergillus subgen. Nidulantes</taxon>
    </lineage>
</organism>
<dbReference type="STRING" id="1810919.A0A3D8QZX3"/>
<protein>
    <submittedName>
        <fullName evidence="8">Nonribosomal peptide synthetase 8</fullName>
    </submittedName>
</protein>
<dbReference type="Gene3D" id="2.30.38.10">
    <property type="entry name" value="Luciferase, Domain 3"/>
    <property type="match status" value="1"/>
</dbReference>
<dbReference type="CDD" id="cd19534">
    <property type="entry name" value="E_NRPS"/>
    <property type="match status" value="1"/>
</dbReference>
<dbReference type="InterPro" id="IPR036736">
    <property type="entry name" value="ACP-like_sf"/>
</dbReference>
<dbReference type="EMBL" id="PVWQ01000012">
    <property type="protein sequence ID" value="RDW67211.1"/>
    <property type="molecule type" value="Genomic_DNA"/>
</dbReference>
<keyword evidence="2" id="KW-0597">Phosphoprotein</keyword>
<dbReference type="InterPro" id="IPR000873">
    <property type="entry name" value="AMP-dep_synth/lig_dom"/>
</dbReference>
<dbReference type="NCBIfam" id="NF003417">
    <property type="entry name" value="PRK04813.1"/>
    <property type="match status" value="5"/>
</dbReference>
<keyword evidence="9" id="KW-1185">Reference proteome</keyword>
<feature type="domain" description="Carrier" evidence="7">
    <location>
        <begin position="1849"/>
        <end position="1925"/>
    </location>
</feature>
<gene>
    <name evidence="8" type="ORF">DSM5745_09077</name>
</gene>
<keyword evidence="3" id="KW-0436">Ligase</keyword>
<evidence type="ECO:0000256" key="6">
    <source>
        <dbReference type="ARBA" id="ARBA00029454"/>
    </source>
</evidence>
<dbReference type="SUPFAM" id="SSF47336">
    <property type="entry name" value="ACP-like"/>
    <property type="match status" value="6"/>
</dbReference>
<dbReference type="Pfam" id="PF00668">
    <property type="entry name" value="Condensation"/>
    <property type="match status" value="6"/>
</dbReference>
<dbReference type="GO" id="GO:0043041">
    <property type="term" value="P:amino acid activation for nonribosomal peptide biosynthetic process"/>
    <property type="evidence" value="ECO:0007669"/>
    <property type="project" value="TreeGrafter"/>
</dbReference>
<dbReference type="Gene3D" id="3.30.300.30">
    <property type="match status" value="5"/>
</dbReference>
<evidence type="ECO:0000256" key="5">
    <source>
        <dbReference type="ARBA" id="ARBA00023235"/>
    </source>
</evidence>
<dbReference type="Pfam" id="PF00501">
    <property type="entry name" value="AMP-binding"/>
    <property type="match status" value="5"/>
</dbReference>
<dbReference type="Gene3D" id="3.30.559.30">
    <property type="entry name" value="Nonribosomal peptide synthetase, condensation domain"/>
    <property type="match status" value="7"/>
</dbReference>
<feature type="domain" description="Carrier" evidence="7">
    <location>
        <begin position="2943"/>
        <end position="3019"/>
    </location>
</feature>
<dbReference type="PROSITE" id="PS50075">
    <property type="entry name" value="CARRIER"/>
    <property type="match status" value="5"/>
</dbReference>
<reference evidence="8 9" key="1">
    <citation type="journal article" date="2018" name="IMA Fungus">
        <title>IMA Genome-F 9: Draft genome sequence of Annulohypoxylon stygium, Aspergillus mulundensis, Berkeleyomyces basicola (syn. Thielaviopsis basicola), Ceratocystis smalleyi, two Cercospora beticola strains, Coleophoma cylindrospora, Fusarium fracticaudum, Phialophora cf. hyalina, and Morchella septimelata.</title>
        <authorList>
            <person name="Wingfield B.D."/>
            <person name="Bills G.F."/>
            <person name="Dong Y."/>
            <person name="Huang W."/>
            <person name="Nel W.J."/>
            <person name="Swalarsk-Parry B.S."/>
            <person name="Vaghefi N."/>
            <person name="Wilken P.M."/>
            <person name="An Z."/>
            <person name="de Beer Z.W."/>
            <person name="De Vos L."/>
            <person name="Chen L."/>
            <person name="Duong T.A."/>
            <person name="Gao Y."/>
            <person name="Hammerbacher A."/>
            <person name="Kikkert J.R."/>
            <person name="Li Y."/>
            <person name="Li H."/>
            <person name="Li K."/>
            <person name="Li Q."/>
            <person name="Liu X."/>
            <person name="Ma X."/>
            <person name="Naidoo K."/>
            <person name="Pethybridge S.J."/>
            <person name="Sun J."/>
            <person name="Steenkamp E.T."/>
            <person name="van der Nest M.A."/>
            <person name="van Wyk S."/>
            <person name="Wingfield M.J."/>
            <person name="Xiong C."/>
            <person name="Yue Q."/>
            <person name="Zhang X."/>
        </authorList>
    </citation>
    <scope>NUCLEOTIDE SEQUENCE [LARGE SCALE GENOMIC DNA]</scope>
    <source>
        <strain evidence="8 9">DSM 5745</strain>
    </source>
</reference>